<gene>
    <name evidence="5" type="primary">WBGene00089564</name>
</gene>
<dbReference type="InterPro" id="IPR009071">
    <property type="entry name" value="HMG_box_dom"/>
</dbReference>
<feature type="region of interest" description="Disordered" evidence="4">
    <location>
        <begin position="73"/>
        <end position="130"/>
    </location>
</feature>
<evidence type="ECO:0000256" key="3">
    <source>
        <dbReference type="ARBA" id="ARBA00023242"/>
    </source>
</evidence>
<sequence length="551" mass="61409">MCNQFDKLANTPGVKQRGTSCICKRGHETSNYNVLVDCNNSESDHVDASRELIDERLLSSEIENSDLCIRNSSAEARLGMGKRSPSPRRRRSRSRERRRSRSRERRDDKKDRKRDEKEKKPEKKSTAQGILAAKKLMRESLKSAASSISYDVPTGSNDSTETESGESGGMSRARTIAEIDDDGFKQRSFKSTGGGAGGRVYSHKDDRKKTEKMEEVHDSIIFGPTSRPILNQKEEEIDEIAQLLKEEPREIFPAVCYEDRESREARWLALYNERRKLPLPIMTDHLALLYPSLALPIKSLDTLMTSSQLSPPLTSPDVLGDHSTDTTISHEISNEDGATSSDGPSTAPSPLSKSPLDLMDPSHVKRPMNAFMVWSRGQRRKMAQDHPKMHNSEISKRLGAEWKMLSETEKRPFIDEAKRLRALHMKEHPDYKYRPRRKPKSVGGSSMLTRKDSRPLPLSLSSPFTPQSLLPSYVPGLESLAASMGSKDLSSYYSNFFPPLSSASYSPYTTMMAAYARQAAALSAVVSSSSQMPTVSPSSLTSSPSLGTAQV</sequence>
<dbReference type="InterPro" id="IPR050140">
    <property type="entry name" value="SRY-related_HMG-box_TF-like"/>
</dbReference>
<feature type="compositionally biased region" description="Basic and acidic residues" evidence="4">
    <location>
        <begin position="104"/>
        <end position="125"/>
    </location>
</feature>
<dbReference type="GO" id="GO:0005634">
    <property type="term" value="C:nucleus"/>
    <property type="evidence" value="ECO:0000318"/>
    <property type="project" value="GO_Central"/>
</dbReference>
<dbReference type="PANTHER" id="PTHR10270:SF324">
    <property type="entry name" value="SOX DOMAIN-CONTAINING PROTEIN DICHAETE-RELATED"/>
    <property type="match status" value="1"/>
</dbReference>
<dbReference type="PANTHER" id="PTHR10270">
    <property type="entry name" value="SOX TRANSCRIPTION FACTOR"/>
    <property type="match status" value="1"/>
</dbReference>
<accession>A0A2A6BFP9</accession>
<protein>
    <submittedName>
        <fullName evidence="5">Sox-3</fullName>
    </submittedName>
</protein>
<dbReference type="GO" id="GO:0030182">
    <property type="term" value="P:neuron differentiation"/>
    <property type="evidence" value="ECO:0000318"/>
    <property type="project" value="GO_Central"/>
</dbReference>
<dbReference type="GO" id="GO:0000978">
    <property type="term" value="F:RNA polymerase II cis-regulatory region sequence-specific DNA binding"/>
    <property type="evidence" value="ECO:0000318"/>
    <property type="project" value="GO_Central"/>
</dbReference>
<comment type="subcellular location">
    <subcellularLocation>
        <location evidence="1">Nucleus</location>
    </subcellularLocation>
</comment>
<feature type="compositionally biased region" description="Polar residues" evidence="4">
    <location>
        <begin position="146"/>
        <end position="159"/>
    </location>
</feature>
<keyword evidence="2" id="KW-0238">DNA-binding</keyword>
<dbReference type="GO" id="GO:0045944">
    <property type="term" value="P:positive regulation of transcription by RNA polymerase II"/>
    <property type="evidence" value="ECO:0000318"/>
    <property type="project" value="GO_Central"/>
</dbReference>
<keyword evidence="3" id="KW-0539">Nucleus</keyword>
<reference evidence="6" key="1">
    <citation type="journal article" date="2008" name="Nat. Genet.">
        <title>The Pristionchus pacificus genome provides a unique perspective on nematode lifestyle and parasitism.</title>
        <authorList>
            <person name="Dieterich C."/>
            <person name="Clifton S.W."/>
            <person name="Schuster L.N."/>
            <person name="Chinwalla A."/>
            <person name="Delehaunty K."/>
            <person name="Dinkelacker I."/>
            <person name="Fulton L."/>
            <person name="Fulton R."/>
            <person name="Godfrey J."/>
            <person name="Minx P."/>
            <person name="Mitreva M."/>
            <person name="Roeseler W."/>
            <person name="Tian H."/>
            <person name="Witte H."/>
            <person name="Yang S.P."/>
            <person name="Wilson R.K."/>
            <person name="Sommer R.J."/>
        </authorList>
    </citation>
    <scope>NUCLEOTIDE SEQUENCE [LARGE SCALE GENOMIC DNA]</scope>
    <source>
        <strain evidence="6">PS312</strain>
    </source>
</reference>
<name>A0A2A6BFP9_PRIPA</name>
<dbReference type="CDD" id="cd01388">
    <property type="entry name" value="HMG-box_SoxB"/>
    <property type="match status" value="1"/>
</dbReference>
<dbReference type="GO" id="GO:0000122">
    <property type="term" value="P:negative regulation of transcription by RNA polymerase II"/>
    <property type="evidence" value="ECO:0000318"/>
    <property type="project" value="GO_Central"/>
</dbReference>
<feature type="region of interest" description="Disordered" evidence="4">
    <location>
        <begin position="426"/>
        <end position="460"/>
    </location>
</feature>
<dbReference type="SUPFAM" id="SSF47095">
    <property type="entry name" value="HMG-box"/>
    <property type="match status" value="1"/>
</dbReference>
<reference evidence="5" key="2">
    <citation type="submission" date="2022-06" db="UniProtKB">
        <authorList>
            <consortium name="EnsemblMetazoa"/>
        </authorList>
    </citation>
    <scope>IDENTIFICATION</scope>
    <source>
        <strain evidence="5">PS312</strain>
    </source>
</reference>
<dbReference type="EnsemblMetazoa" id="PPA00010.1">
    <property type="protein sequence ID" value="PPA00010.1"/>
    <property type="gene ID" value="WBGene00089564"/>
</dbReference>
<dbReference type="GO" id="GO:0001228">
    <property type="term" value="F:DNA-binding transcription activator activity, RNA polymerase II-specific"/>
    <property type="evidence" value="ECO:0000318"/>
    <property type="project" value="GO_Central"/>
</dbReference>
<dbReference type="Gene3D" id="1.10.30.10">
    <property type="entry name" value="High mobility group box domain"/>
    <property type="match status" value="1"/>
</dbReference>
<evidence type="ECO:0000256" key="1">
    <source>
        <dbReference type="ARBA" id="ARBA00004123"/>
    </source>
</evidence>
<feature type="compositionally biased region" description="Polar residues" evidence="4">
    <location>
        <begin position="325"/>
        <end position="352"/>
    </location>
</feature>
<dbReference type="SMART" id="SM00398">
    <property type="entry name" value="HMG"/>
    <property type="match status" value="1"/>
</dbReference>
<feature type="compositionally biased region" description="Basic residues" evidence="4">
    <location>
        <begin position="85"/>
        <end position="103"/>
    </location>
</feature>
<dbReference type="PROSITE" id="PS50118">
    <property type="entry name" value="HMG_BOX_2"/>
    <property type="match status" value="1"/>
</dbReference>
<dbReference type="Proteomes" id="UP000005239">
    <property type="component" value="Unassembled WGS sequence"/>
</dbReference>
<feature type="region of interest" description="Disordered" evidence="4">
    <location>
        <begin position="146"/>
        <end position="215"/>
    </location>
</feature>
<organism evidence="5 6">
    <name type="scientific">Pristionchus pacificus</name>
    <name type="common">Parasitic nematode worm</name>
    <dbReference type="NCBI Taxonomy" id="54126"/>
    <lineage>
        <taxon>Eukaryota</taxon>
        <taxon>Metazoa</taxon>
        <taxon>Ecdysozoa</taxon>
        <taxon>Nematoda</taxon>
        <taxon>Chromadorea</taxon>
        <taxon>Rhabditida</taxon>
        <taxon>Rhabditina</taxon>
        <taxon>Diplogasteromorpha</taxon>
        <taxon>Diplogasteroidea</taxon>
        <taxon>Neodiplogasteridae</taxon>
        <taxon>Pristionchus</taxon>
    </lineage>
</organism>
<dbReference type="AlphaFoldDB" id="A0A2A6BFP9"/>
<evidence type="ECO:0000256" key="2">
    <source>
        <dbReference type="ARBA" id="ARBA00023125"/>
    </source>
</evidence>
<dbReference type="InterPro" id="IPR036910">
    <property type="entry name" value="HMG_box_dom_sf"/>
</dbReference>
<evidence type="ECO:0000313" key="6">
    <source>
        <dbReference type="Proteomes" id="UP000005239"/>
    </source>
</evidence>
<feature type="region of interest" description="Disordered" evidence="4">
    <location>
        <begin position="530"/>
        <end position="551"/>
    </location>
</feature>
<dbReference type="Pfam" id="PF00505">
    <property type="entry name" value="HMG_box"/>
    <property type="match status" value="1"/>
</dbReference>
<dbReference type="FunFam" id="1.10.30.10:FF:000002">
    <property type="entry name" value="transcription factor Sox-2"/>
    <property type="match status" value="1"/>
</dbReference>
<evidence type="ECO:0000256" key="4">
    <source>
        <dbReference type="SAM" id="MobiDB-lite"/>
    </source>
</evidence>
<feature type="compositionally biased region" description="Basic and acidic residues" evidence="4">
    <location>
        <begin position="202"/>
        <end position="215"/>
    </location>
</feature>
<dbReference type="GO" id="GO:0007420">
    <property type="term" value="P:brain development"/>
    <property type="evidence" value="ECO:0000318"/>
    <property type="project" value="GO_Central"/>
</dbReference>
<feature type="region of interest" description="Disordered" evidence="4">
    <location>
        <begin position="308"/>
        <end position="360"/>
    </location>
</feature>
<keyword evidence="6" id="KW-1185">Reference proteome</keyword>
<proteinExistence type="predicted"/>
<accession>A0A8R1Y3C2</accession>
<evidence type="ECO:0000313" key="5">
    <source>
        <dbReference type="EnsemblMetazoa" id="PPA00010.1"/>
    </source>
</evidence>